<dbReference type="AlphaFoldDB" id="A0A2S7ADD0"/>
<evidence type="ECO:0000313" key="2">
    <source>
        <dbReference type="Proteomes" id="UP000239204"/>
    </source>
</evidence>
<reference evidence="1 2" key="1">
    <citation type="submission" date="2016-08" db="EMBL/GenBank/DDBJ databases">
        <title>Evolution of the type three secretion system and type three effector repertoires in Xanthomonas.</title>
        <authorList>
            <person name="Merda D."/>
            <person name="Briand M."/>
            <person name="Bosis E."/>
            <person name="Rousseau C."/>
            <person name="Portier P."/>
            <person name="Jacques M.-A."/>
            <person name="Fischer-Le Saux M."/>
        </authorList>
    </citation>
    <scope>NUCLEOTIDE SEQUENCE [LARGE SCALE GENOMIC DNA]</scope>
    <source>
        <strain evidence="1 2">CFBP 7645</strain>
    </source>
</reference>
<evidence type="ECO:0000313" key="1">
    <source>
        <dbReference type="EMBL" id="PPU07693.1"/>
    </source>
</evidence>
<organism evidence="1 2">
    <name type="scientific">Xanthomonas arboricola</name>
    <dbReference type="NCBI Taxonomy" id="56448"/>
    <lineage>
        <taxon>Bacteria</taxon>
        <taxon>Pseudomonadati</taxon>
        <taxon>Pseudomonadota</taxon>
        <taxon>Gammaproteobacteria</taxon>
        <taxon>Lysobacterales</taxon>
        <taxon>Lysobacteraceae</taxon>
        <taxon>Xanthomonas</taxon>
    </lineage>
</organism>
<sequence>MRALQVAVRVLVLTGIGVLLGVTPPLAFVAVSGVVPTSTAVLGQLAEPGDVAWLQGHKSVQPCRR</sequence>
<dbReference type="EMBL" id="MIGY01000002">
    <property type="protein sequence ID" value="PPU07693.1"/>
    <property type="molecule type" value="Genomic_DNA"/>
</dbReference>
<protein>
    <submittedName>
        <fullName evidence="1">Uncharacterized protein</fullName>
    </submittedName>
</protein>
<accession>A0A2S7ADD0</accession>
<name>A0A2S7ADD0_9XANT</name>
<dbReference type="Proteomes" id="UP000239204">
    <property type="component" value="Unassembled WGS sequence"/>
</dbReference>
<comment type="caution">
    <text evidence="1">The sequence shown here is derived from an EMBL/GenBank/DDBJ whole genome shotgun (WGS) entry which is preliminary data.</text>
</comment>
<gene>
    <name evidence="1" type="ORF">XarjCFBP7645_08730</name>
</gene>
<proteinExistence type="predicted"/>